<reference evidence="2" key="1">
    <citation type="journal article" date="2019" name="Beilstein J. Org. Chem.">
        <title>Nanangenines: drimane sesquiterpenoids as the dominant metabolite cohort of a novel Australian fungus, Aspergillus nanangensis.</title>
        <authorList>
            <person name="Lacey H.J."/>
            <person name="Gilchrist C.L.M."/>
            <person name="Crombie A."/>
            <person name="Kalaitzis J.A."/>
            <person name="Vuong D."/>
            <person name="Rutledge P.J."/>
            <person name="Turner P."/>
            <person name="Pitt J.I."/>
            <person name="Lacey E."/>
            <person name="Chooi Y.H."/>
            <person name="Piggott A.M."/>
        </authorList>
    </citation>
    <scope>NUCLEOTIDE SEQUENCE</scope>
    <source>
        <strain evidence="2">MST-FP2251</strain>
    </source>
</reference>
<accession>A0AAD4CZI0</accession>
<organism evidence="2 3">
    <name type="scientific">Aspergillus nanangensis</name>
    <dbReference type="NCBI Taxonomy" id="2582783"/>
    <lineage>
        <taxon>Eukaryota</taxon>
        <taxon>Fungi</taxon>
        <taxon>Dikarya</taxon>
        <taxon>Ascomycota</taxon>
        <taxon>Pezizomycotina</taxon>
        <taxon>Eurotiomycetes</taxon>
        <taxon>Eurotiomycetidae</taxon>
        <taxon>Eurotiales</taxon>
        <taxon>Aspergillaceae</taxon>
        <taxon>Aspergillus</taxon>
        <taxon>Aspergillus subgen. Circumdati</taxon>
    </lineage>
</organism>
<dbReference type="AlphaFoldDB" id="A0AAD4CZI0"/>
<evidence type="ECO:0000313" key="3">
    <source>
        <dbReference type="Proteomes" id="UP001194746"/>
    </source>
</evidence>
<keyword evidence="3" id="KW-1185">Reference proteome</keyword>
<dbReference type="Proteomes" id="UP001194746">
    <property type="component" value="Unassembled WGS sequence"/>
</dbReference>
<feature type="region of interest" description="Disordered" evidence="1">
    <location>
        <begin position="167"/>
        <end position="196"/>
    </location>
</feature>
<evidence type="ECO:0000256" key="1">
    <source>
        <dbReference type="SAM" id="MobiDB-lite"/>
    </source>
</evidence>
<proteinExistence type="predicted"/>
<comment type="caution">
    <text evidence="2">The sequence shown here is derived from an EMBL/GenBank/DDBJ whole genome shotgun (WGS) entry which is preliminary data.</text>
</comment>
<protein>
    <submittedName>
        <fullName evidence="2">Uncharacterized protein</fullName>
    </submittedName>
</protein>
<name>A0AAD4CZI0_ASPNN</name>
<gene>
    <name evidence="2" type="ORF">FE257_006475</name>
</gene>
<sequence length="196" mass="22613">MTLTTIDPDIRAWLYTKGFQNDDDIITLERLGGTLTRGLSMLLHALPRCPKQHREYSHPTRSYCDKEEIGFLDKNKMSQVKALYESLVSSSVSHRDFSEDRAGSPVVITSEFSSHRLSNTMDEEHQLEPSITNQEIKEFIGQEEDIEPETLTQVILDEKETYHLIYQSGNRGDPRRPEIRAQDQSLKRLSRTSMKN</sequence>
<reference evidence="2" key="2">
    <citation type="submission" date="2020-02" db="EMBL/GenBank/DDBJ databases">
        <authorList>
            <person name="Gilchrist C.L.M."/>
            <person name="Chooi Y.-H."/>
        </authorList>
    </citation>
    <scope>NUCLEOTIDE SEQUENCE</scope>
    <source>
        <strain evidence="2">MST-FP2251</strain>
    </source>
</reference>
<dbReference type="EMBL" id="VCAU01000003">
    <property type="protein sequence ID" value="KAF9894587.1"/>
    <property type="molecule type" value="Genomic_DNA"/>
</dbReference>
<evidence type="ECO:0000313" key="2">
    <source>
        <dbReference type="EMBL" id="KAF9894587.1"/>
    </source>
</evidence>
<feature type="compositionally biased region" description="Basic and acidic residues" evidence="1">
    <location>
        <begin position="172"/>
        <end position="181"/>
    </location>
</feature>